<dbReference type="GO" id="GO:0003677">
    <property type="term" value="F:DNA binding"/>
    <property type="evidence" value="ECO:0007669"/>
    <property type="project" value="UniProtKB-KW"/>
</dbReference>
<dbReference type="Pfam" id="PF03104">
    <property type="entry name" value="DNA_pol_B_exo1"/>
    <property type="match status" value="1"/>
</dbReference>
<dbReference type="GO" id="GO:0006508">
    <property type="term" value="P:proteolysis"/>
    <property type="evidence" value="ECO:0007669"/>
    <property type="project" value="InterPro"/>
</dbReference>
<reference evidence="21" key="1">
    <citation type="submission" date="2021-02" db="EMBL/GenBank/DDBJ databases">
        <authorList>
            <person name="Palmer J.M."/>
        </authorList>
    </citation>
    <scope>NUCLEOTIDE SEQUENCE</scope>
    <source>
        <strain evidence="21">SCRP23</strain>
    </source>
</reference>
<dbReference type="Proteomes" id="UP000693981">
    <property type="component" value="Unassembled WGS sequence"/>
</dbReference>
<dbReference type="GO" id="GO:0006272">
    <property type="term" value="P:leading strand elongation"/>
    <property type="evidence" value="ECO:0007669"/>
    <property type="project" value="TreeGrafter"/>
</dbReference>
<evidence type="ECO:0000256" key="19">
    <source>
        <dbReference type="SAM" id="MobiDB-lite"/>
    </source>
</evidence>
<dbReference type="InterPro" id="IPR029703">
    <property type="entry name" value="POL2"/>
</dbReference>
<evidence type="ECO:0000256" key="16">
    <source>
        <dbReference type="ARBA" id="ARBA00023125"/>
    </source>
</evidence>
<sequence length="2723" mass="305303">MADKQQYGGGNATRNPYSRGGGSAWARSSQGARANAPRPRSRGMTEAKQYALRKGDELDRKFGFRLLPELLEEELEARKEQDGATDAQDQARLGWLLNLRACTLPDPLEGKSEVSALELYFLEQDGKAFKTRVIYQPYFYVRPEPNRSQEVVAFCLRKFEGLVAKAERVFREDLDMPDHLSGKKALYVKLSFHTVADLMAVKKDLAPLVARNQERLQARQAYEMQGQTKELVTEDELMFGDAMEAKGAATDESESSLLELREYDVPYPMRVAIDLDIRVGAWYLVDYDSTAPYAPSDVKRQKDMVDKAEPVVCAFDIECTKAPLKFPDAQVDQIYMISYMIDRQGYLIVNREFVSEDIQDFEYTPKEAYPGPFIVFNEENEEQLLKRFFEHVVEEQPHIFVTYNGDFFDWPFIDARAQVHGINMAHEIGVSLDERSGEYRGRCSVHMDAFCWVKRDSYLPQGSQGLKAVTKYKLGYDPVEVDAEDMVNLARDEPLKMASYSVSDAVATFYLYDKYVHLFVFSLCTIIPLGSEDVLRKGSGTLCEALLMVEAFSGNIICPNKQSSAKEEKFYKNHLVESETYVGGHVECLESGVFRADFLYDFQLVPSAFQQLIDNVDRDLRFSLEVEMSVPVDQVTNYDAVKNDIVDQLAGLRERPNRKETPLIYHLDVAAMYPNIILTNRLQPCAIVNEADCAACAFNTECGRAAIKEGDASCQREMDWVWRGDFYPANRPEYYSIKTQLEYENFSVDQVRSGAAKSSTRNGRKGSTPESSVPFAQLPTDKQEQLLKQRFKSYCSSVYKKTKVTEEQKRSATVCMRENPFYVNTVRAFRDRRYEYKGLTKVWKKKVSQAAEAKDLLAKIDAQNKCLVYDSLQLAHKCILNSFYGYVMRKGARWHSMEMAGIVTHTGSNIITGARELVEQIGRPLELDTDGIWAILPKSFPETFSFKLKDGSSRSISYPCVMLNADVHAKFTNPQYHELDPETKTYKTHQECSILFEVDGPYKAMVLPASTEEGKLLKKRYAVFNFDNSLAELKGFELKRRGELQIIKAFQSQVFDCFLDGDTLEECYASVAKCANHWLDVIDTRGKSMEDDELMALITENKSMSGKLDEYEGQKSTSITTARRLGEFLGEEMIKDKGLTCKMIIAARPYGEKVTERAIPTAIFATEDAVKRHFLKKWLKDPHLQDFDIRSILDWDYYRGRFASTVQKIISLPAAFQNVRNPVPRIQLPDWMKKQVREKNAKHQQGNMKQFFKTAAKGAGNGDYIAELIDMEDLVKGNLSSHTHKSRSFSKKRISRDDAGGDTSPTSSIEEIDCDTNNDPPAKVKLGEVPFTDWLKNRKKKWKSMLGKRRREREERIRNFGELGMMTGGRGSAKRFQSSSSSALAAKGNGVGMENFVFNAGSALQREYWQIVEIQQEQGGLFTCWVLTAHSQMLQRITLKMPRIFYLTCDEADNDNLLSLLPGSRRVSRIVPHYSSKPQSVLEVTLSERQYQQYHKEINQILGDPHVKGVYELQVSALTRAVCALGCVAKVVNPHLSSSNQEYELSDLQFQSTAQAPYLMDTVLSNGGSMSPSNALMRRVLLYFAQSKKRAILGLVVLRDEDDGGDNSGGAIREGDANVWYVDPFSNVKSRGSDLKQFFEQLLQESQEEGADAPIQSCTFKTHVVKTVQDAFSGVNATLARLASNKQLAPKPTIVIAQTSIPSSKRLREKMQGLHSFPIATLPWNEEDTLFPALTWRKLMGEKMLTRCFEMTLFYSDVLDCARYAHLPVGNFTGDHSIAILDTLYSRILTKHKHMWWHSPSSLPDLGGKEQEQQFQQLFSQSLFGSAQAAQSKNDKGSAMQHRVDTSVVLCEKGSFVDVCVELELDGLAVNAILVASQIHSIEGLGVAHQMEIDFNDNTDGESTSKAEGTSAAATAEGDAEESCHEAFRLLRVMVTTLFKDFLSSRNKFADHVLQQFYRWLCSPGSLSFDPALHAMVKRLMEKLFLQLLAEFRRLGSHIVYADFSKIIICTKKKSVRDAQTYLQFILQTVLSNELFQVMSFTPKKYFSNLFFMDAENYGCILLKDVAAEEERRENEADNEGGEEKPLEIVSHWNIANYLPRGVDEYFLILVGQFIRRRAEFQLREHRKGKDAKLDITEDADDQPFDEDEKQLSPLAKYSQRLVSSYFSEKLLRLVPEIQAYNMDRDSFPVFAGSHLPLESPALELVKFVSAVFLLEPSVEAQVGKMRRTLLKLLHMSEFSDESQFRNPSLSFTVQDVICLCCNLCRSVDLCRDPQLFKGVASNSNEDEEGQDNAEETEAVSSWHCPRCFALYDKTAFEMRLVEMVQAQSVAYQLQDLYCRKCHLPAEHKMRDYCPCSGTYALMPGQTHHLKNYNLQLLAADHSSDYTLRPSMARFQVLAFALLSALYSCQVGAAKLRSLAQVPFLPVHRHLASCPLTTGVDYVGNDVKNVAAAQAADCCALCSQTANCGAFTWTNHLGGTCWLKSAKGSTASNAGAISAVLVPDTPGCTLKDGVDFQGNDIGNVKNPNAGSCCSICSSWTGCRAFTWSNQDGGTCWLKSVKGAEIGKPGVKSAEVSSQQCALQNDIDFVGNDIGNTPGSNAGACCSICKTWSGCRSYTWSNQNGGTCWLKSAKGSTVSKAGVVSSQVLDNPQSSCTLEANVDYVGNDVGNVPAPKPSDCCAKCRAKPGCGAFSWSSLNGGTCWLKSSKGATTNANGVTSAVVT</sequence>
<evidence type="ECO:0000256" key="1">
    <source>
        <dbReference type="ARBA" id="ARBA00001966"/>
    </source>
</evidence>
<dbReference type="InterPro" id="IPR006133">
    <property type="entry name" value="DNA-dir_DNA_pol_B_exonuc"/>
</dbReference>
<feature type="compositionally biased region" description="Basic residues" evidence="19">
    <location>
        <begin position="1282"/>
        <end position="1294"/>
    </location>
</feature>
<dbReference type="GO" id="GO:0005576">
    <property type="term" value="C:extracellular region"/>
    <property type="evidence" value="ECO:0007669"/>
    <property type="project" value="InterPro"/>
</dbReference>
<keyword evidence="15" id="KW-0411">Iron-sulfur</keyword>
<dbReference type="CDD" id="cd01100">
    <property type="entry name" value="APPLE_Factor_XI_like"/>
    <property type="match status" value="3"/>
</dbReference>
<comment type="subcellular location">
    <subcellularLocation>
        <location evidence="2">Nucleus</location>
    </subcellularLocation>
</comment>
<keyword evidence="22" id="KW-1185">Reference proteome</keyword>
<dbReference type="Pfam" id="PF14295">
    <property type="entry name" value="PAN_4"/>
    <property type="match status" value="4"/>
</dbReference>
<dbReference type="InterPro" id="IPR003609">
    <property type="entry name" value="Pan_app"/>
</dbReference>
<keyword evidence="8" id="KW-0235">DNA replication</keyword>
<keyword evidence="12" id="KW-0862">Zinc</keyword>
<dbReference type="GO" id="GO:0006297">
    <property type="term" value="P:nucleotide-excision repair, DNA gap filling"/>
    <property type="evidence" value="ECO:0007669"/>
    <property type="project" value="TreeGrafter"/>
</dbReference>
<keyword evidence="10" id="KW-0677">Repeat</keyword>
<dbReference type="Pfam" id="PF08490">
    <property type="entry name" value="DUF1744"/>
    <property type="match status" value="1"/>
</dbReference>
<keyword evidence="6" id="KW-0808">Transferase</keyword>
<keyword evidence="13" id="KW-0239">DNA-directed DNA polymerase</keyword>
<evidence type="ECO:0000256" key="14">
    <source>
        <dbReference type="ARBA" id="ARBA00023004"/>
    </source>
</evidence>
<dbReference type="EMBL" id="JAGDFL010000811">
    <property type="protein sequence ID" value="KAG7381183.1"/>
    <property type="molecule type" value="Genomic_DNA"/>
</dbReference>
<dbReference type="InterPro" id="IPR000177">
    <property type="entry name" value="Apple"/>
</dbReference>
<dbReference type="InterPro" id="IPR013697">
    <property type="entry name" value="DNA_pol_e_suA_C"/>
</dbReference>
<dbReference type="PANTHER" id="PTHR10670">
    <property type="entry name" value="DNA POLYMERASE EPSILON CATALYTIC SUBUNIT A"/>
    <property type="match status" value="1"/>
</dbReference>
<keyword evidence="14" id="KW-0408">Iron</keyword>
<evidence type="ECO:0000256" key="4">
    <source>
        <dbReference type="ARBA" id="ARBA00012417"/>
    </source>
</evidence>
<dbReference type="SMART" id="SM00486">
    <property type="entry name" value="POLBc"/>
    <property type="match status" value="1"/>
</dbReference>
<dbReference type="FunFam" id="1.10.287.690:FF:000005">
    <property type="entry name" value="DNA polymerase epsilon catalytic subunit"/>
    <property type="match status" value="1"/>
</dbReference>
<dbReference type="PROSITE" id="PS50948">
    <property type="entry name" value="PAN"/>
    <property type="match status" value="2"/>
</dbReference>
<keyword evidence="17" id="KW-1015">Disulfide bond</keyword>
<feature type="region of interest" description="Disordered" evidence="19">
    <location>
        <begin position="754"/>
        <end position="775"/>
    </location>
</feature>
<dbReference type="GO" id="GO:0008270">
    <property type="term" value="F:zinc ion binding"/>
    <property type="evidence" value="ECO:0007669"/>
    <property type="project" value="UniProtKB-KW"/>
</dbReference>
<dbReference type="CDD" id="cd05535">
    <property type="entry name" value="POLBc_epsilon"/>
    <property type="match status" value="1"/>
</dbReference>
<proteinExistence type="inferred from homology"/>
<dbReference type="Pfam" id="PF22912">
    <property type="entry name" value="zf-DPOE"/>
    <property type="match status" value="1"/>
</dbReference>
<comment type="similarity">
    <text evidence="3">Belongs to the DNA polymerase type-B family.</text>
</comment>
<dbReference type="CDD" id="cd05779">
    <property type="entry name" value="DNA_polB_epsilon_exo"/>
    <property type="match status" value="1"/>
</dbReference>
<dbReference type="InterPro" id="IPR054475">
    <property type="entry name" value="Znf-DPOE"/>
</dbReference>
<evidence type="ECO:0000256" key="15">
    <source>
        <dbReference type="ARBA" id="ARBA00023014"/>
    </source>
</evidence>
<evidence type="ECO:0000256" key="6">
    <source>
        <dbReference type="ARBA" id="ARBA00022679"/>
    </source>
</evidence>
<dbReference type="FunFam" id="1.10.132.60:FF:000002">
    <property type="entry name" value="DNA polymerase epsilon catalytic subunit"/>
    <property type="match status" value="1"/>
</dbReference>
<keyword evidence="5" id="KW-0004">4Fe-4S</keyword>
<evidence type="ECO:0000313" key="22">
    <source>
        <dbReference type="Proteomes" id="UP000693981"/>
    </source>
</evidence>
<dbReference type="GO" id="GO:0051539">
    <property type="term" value="F:4 iron, 4 sulfur cluster binding"/>
    <property type="evidence" value="ECO:0007669"/>
    <property type="project" value="UniProtKB-KW"/>
</dbReference>
<evidence type="ECO:0000256" key="13">
    <source>
        <dbReference type="ARBA" id="ARBA00022932"/>
    </source>
</evidence>
<evidence type="ECO:0000256" key="3">
    <source>
        <dbReference type="ARBA" id="ARBA00005755"/>
    </source>
</evidence>
<evidence type="ECO:0000256" key="7">
    <source>
        <dbReference type="ARBA" id="ARBA00022695"/>
    </source>
</evidence>
<evidence type="ECO:0000256" key="11">
    <source>
        <dbReference type="ARBA" id="ARBA00022771"/>
    </source>
</evidence>
<dbReference type="EC" id="2.7.7.7" evidence="4"/>
<feature type="domain" description="Apple" evidence="20">
    <location>
        <begin position="2434"/>
        <end position="2508"/>
    </location>
</feature>
<keyword evidence="7" id="KW-0548">Nucleotidyltransferase</keyword>
<evidence type="ECO:0000256" key="8">
    <source>
        <dbReference type="ARBA" id="ARBA00022705"/>
    </source>
</evidence>
<dbReference type="SMART" id="SM01159">
    <property type="entry name" value="DUF1744"/>
    <property type="match status" value="1"/>
</dbReference>
<gene>
    <name evidence="21" type="ORF">PHYBOEH_011154</name>
</gene>
<evidence type="ECO:0000256" key="12">
    <source>
        <dbReference type="ARBA" id="ARBA00022833"/>
    </source>
</evidence>
<feature type="domain" description="Apple" evidence="20">
    <location>
        <begin position="2655"/>
        <end position="2723"/>
    </location>
</feature>
<dbReference type="FunFam" id="3.90.1600.10:FF:000006">
    <property type="entry name" value="DNA polymerase epsilon catalytic subunit"/>
    <property type="match status" value="1"/>
</dbReference>
<keyword evidence="18" id="KW-0539">Nucleus</keyword>
<keyword evidence="9" id="KW-0479">Metal-binding</keyword>
<comment type="cofactor">
    <cofactor evidence="1">
        <name>[4Fe-4S] cluster</name>
        <dbReference type="ChEBI" id="CHEBI:49883"/>
    </cofactor>
</comment>
<evidence type="ECO:0000256" key="9">
    <source>
        <dbReference type="ARBA" id="ARBA00022723"/>
    </source>
</evidence>
<dbReference type="GO" id="GO:0006287">
    <property type="term" value="P:base-excision repair, gap-filling"/>
    <property type="evidence" value="ECO:0007669"/>
    <property type="project" value="TreeGrafter"/>
</dbReference>
<dbReference type="InterPro" id="IPR006172">
    <property type="entry name" value="DNA-dir_DNA_pol_B"/>
</dbReference>
<dbReference type="Pfam" id="PF23250">
    <property type="entry name" value="zf_DPOE_2"/>
    <property type="match status" value="1"/>
</dbReference>
<evidence type="ECO:0000313" key="21">
    <source>
        <dbReference type="EMBL" id="KAG7381183.1"/>
    </source>
</evidence>
<feature type="region of interest" description="Disordered" evidence="19">
    <location>
        <begin position="1896"/>
        <end position="1918"/>
    </location>
</feature>
<dbReference type="PANTHER" id="PTHR10670:SF0">
    <property type="entry name" value="DNA POLYMERASE EPSILON CATALYTIC SUBUNIT A"/>
    <property type="match status" value="1"/>
</dbReference>
<accession>A0A8T1VMB0</accession>
<evidence type="ECO:0000259" key="20">
    <source>
        <dbReference type="PROSITE" id="PS50948"/>
    </source>
</evidence>
<evidence type="ECO:0000256" key="5">
    <source>
        <dbReference type="ARBA" id="ARBA00022485"/>
    </source>
</evidence>
<evidence type="ECO:0000256" key="2">
    <source>
        <dbReference type="ARBA" id="ARBA00004123"/>
    </source>
</evidence>
<dbReference type="Pfam" id="PF22634">
    <property type="entry name" value="POL2_thumb"/>
    <property type="match status" value="1"/>
</dbReference>
<evidence type="ECO:0000256" key="10">
    <source>
        <dbReference type="ARBA" id="ARBA00022737"/>
    </source>
</evidence>
<dbReference type="GO" id="GO:0045004">
    <property type="term" value="P:DNA replication proofreading"/>
    <property type="evidence" value="ECO:0007669"/>
    <property type="project" value="TreeGrafter"/>
</dbReference>
<keyword evidence="16" id="KW-0238">DNA-binding</keyword>
<name>A0A8T1VMB0_9STRA</name>
<dbReference type="OrthoDB" id="10060449at2759"/>
<feature type="region of interest" description="Disordered" evidence="19">
    <location>
        <begin position="1281"/>
        <end position="1323"/>
    </location>
</feature>
<evidence type="ECO:0000256" key="18">
    <source>
        <dbReference type="ARBA" id="ARBA00023242"/>
    </source>
</evidence>
<dbReference type="GO" id="GO:0003887">
    <property type="term" value="F:DNA-directed DNA polymerase activity"/>
    <property type="evidence" value="ECO:0007669"/>
    <property type="project" value="UniProtKB-KW"/>
</dbReference>
<dbReference type="GO" id="GO:0008310">
    <property type="term" value="F:single-stranded DNA 3'-5' DNA exonuclease activity"/>
    <property type="evidence" value="ECO:0007669"/>
    <property type="project" value="TreeGrafter"/>
</dbReference>
<dbReference type="GO" id="GO:0000166">
    <property type="term" value="F:nucleotide binding"/>
    <property type="evidence" value="ECO:0007669"/>
    <property type="project" value="InterPro"/>
</dbReference>
<dbReference type="SMART" id="SM00223">
    <property type="entry name" value="APPLE"/>
    <property type="match status" value="4"/>
</dbReference>
<feature type="compositionally biased region" description="Low complexity" evidence="19">
    <location>
        <begin position="24"/>
        <end position="34"/>
    </location>
</feature>
<dbReference type="GO" id="GO:0000278">
    <property type="term" value="P:mitotic cell cycle"/>
    <property type="evidence" value="ECO:0007669"/>
    <property type="project" value="TreeGrafter"/>
</dbReference>
<feature type="region of interest" description="Disordered" evidence="19">
    <location>
        <begin position="1"/>
        <end position="51"/>
    </location>
</feature>
<dbReference type="GO" id="GO:0008622">
    <property type="term" value="C:epsilon DNA polymerase complex"/>
    <property type="evidence" value="ECO:0007669"/>
    <property type="project" value="InterPro"/>
</dbReference>
<dbReference type="InterPro" id="IPR055191">
    <property type="entry name" value="POL2_thumb"/>
</dbReference>
<dbReference type="FunFam" id="3.30.420.10:FF:000010">
    <property type="entry name" value="DNA polymerase epsilon catalytic subunit"/>
    <property type="match status" value="1"/>
</dbReference>
<organism evidence="21 22">
    <name type="scientific">Phytophthora boehmeriae</name>
    <dbReference type="NCBI Taxonomy" id="109152"/>
    <lineage>
        <taxon>Eukaryota</taxon>
        <taxon>Sar</taxon>
        <taxon>Stramenopiles</taxon>
        <taxon>Oomycota</taxon>
        <taxon>Peronosporomycetes</taxon>
        <taxon>Peronosporales</taxon>
        <taxon>Peronosporaceae</taxon>
        <taxon>Phytophthora</taxon>
    </lineage>
</organism>
<protein>
    <recommendedName>
        <fullName evidence="4">DNA-directed DNA polymerase</fullName>
        <ecNumber evidence="4">2.7.7.7</ecNumber>
    </recommendedName>
</protein>
<evidence type="ECO:0000256" key="17">
    <source>
        <dbReference type="ARBA" id="ARBA00023157"/>
    </source>
</evidence>
<feature type="compositionally biased region" description="Low complexity" evidence="19">
    <location>
        <begin position="1902"/>
        <end position="1917"/>
    </location>
</feature>
<comment type="caution">
    <text evidence="21">The sequence shown here is derived from an EMBL/GenBank/DDBJ whole genome shotgun (WGS) entry which is preliminary data.</text>
</comment>
<keyword evidence="11" id="KW-0863">Zinc-finger</keyword>